<reference evidence="1" key="1">
    <citation type="submission" date="2021-06" db="EMBL/GenBank/DDBJ databases">
        <authorList>
            <person name="Kallberg Y."/>
            <person name="Tangrot J."/>
            <person name="Rosling A."/>
        </authorList>
    </citation>
    <scope>NUCLEOTIDE SEQUENCE</scope>
    <source>
        <strain evidence="1">IN212</strain>
    </source>
</reference>
<organism evidence="1 2">
    <name type="scientific">Racocetra fulgida</name>
    <dbReference type="NCBI Taxonomy" id="60492"/>
    <lineage>
        <taxon>Eukaryota</taxon>
        <taxon>Fungi</taxon>
        <taxon>Fungi incertae sedis</taxon>
        <taxon>Mucoromycota</taxon>
        <taxon>Glomeromycotina</taxon>
        <taxon>Glomeromycetes</taxon>
        <taxon>Diversisporales</taxon>
        <taxon>Gigasporaceae</taxon>
        <taxon>Racocetra</taxon>
    </lineage>
</organism>
<evidence type="ECO:0000313" key="1">
    <source>
        <dbReference type="EMBL" id="CAG8633512.1"/>
    </source>
</evidence>
<dbReference type="AlphaFoldDB" id="A0A9N9DEN3"/>
<protein>
    <submittedName>
        <fullName evidence="1">10870_t:CDS:1</fullName>
    </submittedName>
</protein>
<proteinExistence type="predicted"/>
<dbReference type="OrthoDB" id="2414517at2759"/>
<keyword evidence="2" id="KW-1185">Reference proteome</keyword>
<name>A0A9N9DEN3_9GLOM</name>
<sequence>MDTISVNCLVKGEDPLGDVFLVKINKNEHIAQIYVDSTELRLWKVDITLNKPNEKLKVLENKEYAMIKERLKGMKLVAFKKIIEYFSEVPKENHLIPFSIKISHGKLRKSLPWIADPSRVSLNDIKHKILNILPFPQDMTADILTLHFSRENDKSSEELEFKNDKNFQEYLKYCIMTSSLSLKVQLGTVCDLFELPSNFQEFSKFSCGVNSLEDSKAEELPKHLYKDLKLSQKPSMVGALYTAHS</sequence>
<comment type="caution">
    <text evidence="1">The sequence shown here is derived from an EMBL/GenBank/DDBJ whole genome shotgun (WGS) entry which is preliminary data.</text>
</comment>
<accession>A0A9N9DEN3</accession>
<dbReference type="EMBL" id="CAJVPZ010011777">
    <property type="protein sequence ID" value="CAG8633512.1"/>
    <property type="molecule type" value="Genomic_DNA"/>
</dbReference>
<evidence type="ECO:0000313" key="2">
    <source>
        <dbReference type="Proteomes" id="UP000789396"/>
    </source>
</evidence>
<dbReference type="Proteomes" id="UP000789396">
    <property type="component" value="Unassembled WGS sequence"/>
</dbReference>
<gene>
    <name evidence="1" type="ORF">RFULGI_LOCUS7809</name>
</gene>